<dbReference type="EMBL" id="JARBHB010000004">
    <property type="protein sequence ID" value="KAJ8887405.1"/>
    <property type="molecule type" value="Genomic_DNA"/>
</dbReference>
<accession>A0ABQ9HT03</accession>
<proteinExistence type="predicted"/>
<gene>
    <name evidence="1" type="ORF">PR048_013620</name>
</gene>
<dbReference type="Proteomes" id="UP001159363">
    <property type="component" value="Chromosome X"/>
</dbReference>
<evidence type="ECO:0000313" key="1">
    <source>
        <dbReference type="EMBL" id="KAJ8887405.1"/>
    </source>
</evidence>
<protein>
    <submittedName>
        <fullName evidence="1">Uncharacterized protein</fullName>
    </submittedName>
</protein>
<name>A0ABQ9HT03_9NEOP</name>
<sequence length="448" mass="49783">MLVGVLETFAWVPYMKFPEVVDHAVFAVTEVDSPVDDAVVAAEQLTDTSAGTVNDVTEEEENKTQDFGGMSQVVHGYIGTIHIADDKDAAIDVAIIPEEVYGTGKTGDILLEEEIDGNKPLAVAPVQEGRDDEEETKVFSSFFSAVPMKLLDRTTQQAFRLQTYKMHGLRWDEGNIPCEEIPAMLDSAIICQYPVQLAGVSLLESVVRCQSAGVILLESVGRCGACGTAQQHFLRTDWAWHTVGDARTVQGNVLRNESMSDFLSVSLVSNMIFDISCTFRLRVVYPGITECAARYPVVMRNTLDSSKRKPIRYFCWVPPHREPIPGAAIVSPRSLRPKATGPVEQGHIGLVCGRRDLSIVHPQVPFHTFVYAHLEKEHRDGKTACFARRNDEAHLVPVSVARWMSCDEVDEGLEVWRNPYGREVSTCRDVKSNCWAKGLINLKNQLFT</sequence>
<comment type="caution">
    <text evidence="1">The sequence shown here is derived from an EMBL/GenBank/DDBJ whole genome shotgun (WGS) entry which is preliminary data.</text>
</comment>
<organism evidence="1 2">
    <name type="scientific">Dryococelus australis</name>
    <dbReference type="NCBI Taxonomy" id="614101"/>
    <lineage>
        <taxon>Eukaryota</taxon>
        <taxon>Metazoa</taxon>
        <taxon>Ecdysozoa</taxon>
        <taxon>Arthropoda</taxon>
        <taxon>Hexapoda</taxon>
        <taxon>Insecta</taxon>
        <taxon>Pterygota</taxon>
        <taxon>Neoptera</taxon>
        <taxon>Polyneoptera</taxon>
        <taxon>Phasmatodea</taxon>
        <taxon>Verophasmatodea</taxon>
        <taxon>Anareolatae</taxon>
        <taxon>Phasmatidae</taxon>
        <taxon>Eurycanthinae</taxon>
        <taxon>Dryococelus</taxon>
    </lineage>
</organism>
<evidence type="ECO:0000313" key="2">
    <source>
        <dbReference type="Proteomes" id="UP001159363"/>
    </source>
</evidence>
<reference evidence="1 2" key="1">
    <citation type="submission" date="2023-02" db="EMBL/GenBank/DDBJ databases">
        <title>LHISI_Scaffold_Assembly.</title>
        <authorList>
            <person name="Stuart O.P."/>
            <person name="Cleave R."/>
            <person name="Magrath M.J.L."/>
            <person name="Mikheyev A.S."/>
        </authorList>
    </citation>
    <scope>NUCLEOTIDE SEQUENCE [LARGE SCALE GENOMIC DNA]</scope>
    <source>
        <strain evidence="1">Daus_M_001</strain>
        <tissue evidence="1">Leg muscle</tissue>
    </source>
</reference>
<keyword evidence="2" id="KW-1185">Reference proteome</keyword>